<dbReference type="SUPFAM" id="SSF57256">
    <property type="entry name" value="Elafin-like"/>
    <property type="match status" value="3"/>
</dbReference>
<proteinExistence type="predicted"/>
<dbReference type="AlphaFoldDB" id="A0A5S6QPC9"/>
<dbReference type="Proteomes" id="UP000046395">
    <property type="component" value="Unassembled WGS sequence"/>
</dbReference>
<evidence type="ECO:0000259" key="2">
    <source>
        <dbReference type="PROSITE" id="PS51390"/>
    </source>
</evidence>
<dbReference type="SMART" id="SM00217">
    <property type="entry name" value="WAP"/>
    <property type="match status" value="4"/>
</dbReference>
<dbReference type="WBParaSite" id="TMUE_2000009080.1">
    <property type="protein sequence ID" value="TMUE_2000009080.1"/>
    <property type="gene ID" value="WBGene00292849"/>
</dbReference>
<dbReference type="Pfam" id="PF00095">
    <property type="entry name" value="WAP"/>
    <property type="match status" value="3"/>
</dbReference>
<dbReference type="PROSITE" id="PS51390">
    <property type="entry name" value="WAP"/>
    <property type="match status" value="1"/>
</dbReference>
<evidence type="ECO:0000313" key="4">
    <source>
        <dbReference type="WBParaSite" id="TMUE_2000009080.1"/>
    </source>
</evidence>
<protein>
    <submittedName>
        <fullName evidence="4">WAP domain-containing protein</fullName>
    </submittedName>
</protein>
<feature type="domain" description="WAP" evidence="2">
    <location>
        <begin position="68"/>
        <end position="113"/>
    </location>
</feature>
<accession>A0A5S6QPC9</accession>
<name>A0A5S6QPC9_TRIMR</name>
<organism evidence="3 4">
    <name type="scientific">Trichuris muris</name>
    <name type="common">Mouse whipworm</name>
    <dbReference type="NCBI Taxonomy" id="70415"/>
    <lineage>
        <taxon>Eukaryota</taxon>
        <taxon>Metazoa</taxon>
        <taxon>Ecdysozoa</taxon>
        <taxon>Nematoda</taxon>
        <taxon>Enoplea</taxon>
        <taxon>Dorylaimia</taxon>
        <taxon>Trichinellida</taxon>
        <taxon>Trichuridae</taxon>
        <taxon>Trichuris</taxon>
    </lineage>
</organism>
<dbReference type="InterPro" id="IPR036645">
    <property type="entry name" value="Elafin-like_sf"/>
</dbReference>
<dbReference type="GO" id="GO:0005615">
    <property type="term" value="C:extracellular space"/>
    <property type="evidence" value="ECO:0007669"/>
    <property type="project" value="TreeGrafter"/>
</dbReference>
<evidence type="ECO:0000313" key="3">
    <source>
        <dbReference type="Proteomes" id="UP000046395"/>
    </source>
</evidence>
<dbReference type="InterPro" id="IPR008197">
    <property type="entry name" value="WAP_dom"/>
</dbReference>
<dbReference type="Gene3D" id="4.10.75.10">
    <property type="entry name" value="Elafin-like"/>
    <property type="match status" value="3"/>
</dbReference>
<dbReference type="PANTHER" id="PTHR19441">
    <property type="entry name" value="WHEY ACDIC PROTEIN WAP"/>
    <property type="match status" value="1"/>
</dbReference>
<reference evidence="4" key="1">
    <citation type="submission" date="2019-12" db="UniProtKB">
        <authorList>
            <consortium name="WormBaseParasite"/>
        </authorList>
    </citation>
    <scope>IDENTIFICATION</scope>
</reference>
<keyword evidence="3" id="KW-1185">Reference proteome</keyword>
<sequence length="221" mass="24322">MRNTALLFPLIFVVAFGTNQDPFDHDFPECPVITEKIRQDASKCAEDECPGGQICCQGFCTDPMPPRPKAKEGLCPQVRKIRIVRKNCSHDTECPGKQKCCQQDGTTACTEPKHILTIGFHRKGGHCPPVLSDELCQGAKLCNGDADCFGYDKCCPTDLTFRCLGTQHNPAPPKVGSCKEAVPDKRPYSILGSLCKDDYDCIGTKKCCFHFLADECVNPVM</sequence>
<feature type="chain" id="PRO_5024321403" evidence="1">
    <location>
        <begin position="21"/>
        <end position="221"/>
    </location>
</feature>
<keyword evidence="1" id="KW-0732">Signal</keyword>
<dbReference type="GO" id="GO:0004867">
    <property type="term" value="F:serine-type endopeptidase inhibitor activity"/>
    <property type="evidence" value="ECO:0007669"/>
    <property type="project" value="TreeGrafter"/>
</dbReference>
<dbReference type="InterPro" id="IPR050514">
    <property type="entry name" value="WAP_four-disulfide_core"/>
</dbReference>
<evidence type="ECO:0000256" key="1">
    <source>
        <dbReference type="SAM" id="SignalP"/>
    </source>
</evidence>
<dbReference type="PANTHER" id="PTHR19441:SF95">
    <property type="entry name" value="PERLWAPIN ISOFORM X1"/>
    <property type="match status" value="1"/>
</dbReference>
<feature type="signal peptide" evidence="1">
    <location>
        <begin position="1"/>
        <end position="20"/>
    </location>
</feature>